<dbReference type="GeneID" id="303215311"/>
<feature type="compositionally biased region" description="Basic and acidic residues" evidence="1">
    <location>
        <begin position="16"/>
        <end position="25"/>
    </location>
</feature>
<name>A0ABD7PSY8_RHILE</name>
<accession>A0ABD7PSY8</accession>
<dbReference type="AlphaFoldDB" id="A0ABD7PSY8"/>
<gene>
    <name evidence="2" type="ORF">ELI19_13940</name>
</gene>
<organism evidence="2 3">
    <name type="scientific">Rhizobium leguminosarum</name>
    <dbReference type="NCBI Taxonomy" id="384"/>
    <lineage>
        <taxon>Bacteria</taxon>
        <taxon>Pseudomonadati</taxon>
        <taxon>Pseudomonadota</taxon>
        <taxon>Alphaproteobacteria</taxon>
        <taxon>Hyphomicrobiales</taxon>
        <taxon>Rhizobiaceae</taxon>
        <taxon>Rhizobium/Agrobacterium group</taxon>
        <taxon>Rhizobium</taxon>
    </lineage>
</organism>
<dbReference type="Pfam" id="PF13770">
    <property type="entry name" value="DUF4169"/>
    <property type="match status" value="1"/>
</dbReference>
<evidence type="ECO:0000313" key="3">
    <source>
        <dbReference type="Proteomes" id="UP000292036"/>
    </source>
</evidence>
<comment type="caution">
    <text evidence="2">The sequence shown here is derived from an EMBL/GenBank/DDBJ whole genome shotgun (WGS) entry which is preliminary data.</text>
</comment>
<evidence type="ECO:0000313" key="2">
    <source>
        <dbReference type="EMBL" id="TAW30528.1"/>
    </source>
</evidence>
<dbReference type="Proteomes" id="UP000292036">
    <property type="component" value="Unassembled WGS sequence"/>
</dbReference>
<dbReference type="RefSeq" id="WP_003560930.1">
    <property type="nucleotide sequence ID" value="NZ_JAAXBX010000001.1"/>
</dbReference>
<feature type="region of interest" description="Disordered" evidence="1">
    <location>
        <begin position="1"/>
        <end position="64"/>
    </location>
</feature>
<evidence type="ECO:0000256" key="1">
    <source>
        <dbReference type="SAM" id="MobiDB-lite"/>
    </source>
</evidence>
<protein>
    <submittedName>
        <fullName evidence="2">DUF4169 family protein</fullName>
    </submittedName>
</protein>
<dbReference type="InterPro" id="IPR025227">
    <property type="entry name" value="DUF4169"/>
</dbReference>
<feature type="compositionally biased region" description="Basic and acidic residues" evidence="1">
    <location>
        <begin position="34"/>
        <end position="58"/>
    </location>
</feature>
<dbReference type="EMBL" id="SIPS01000001">
    <property type="protein sequence ID" value="TAW30528.1"/>
    <property type="molecule type" value="Genomic_DNA"/>
</dbReference>
<proteinExistence type="predicted"/>
<sequence length="64" mass="7416">MSAEIINLRQFRKKQARSEQEKQAEQNRISFGRTKAEKQLTRSLNDKADKAHRDGRIETDDDGA</sequence>
<reference evidence="2 3" key="1">
    <citation type="submission" date="2019-02" db="EMBL/GenBank/DDBJ databases">
        <title>The genomic architecture of introgression among sibling species of bacteria.</title>
        <authorList>
            <person name="Cavassim M.I.A."/>
            <person name="Moeskjaer S."/>
            <person name="Moslemi C."/>
            <person name="Fields B."/>
            <person name="Bachmann A."/>
            <person name="Vilhjalmsson B."/>
            <person name="Schierup M.H."/>
            <person name="Young J.P.W."/>
            <person name="Andersen S.U."/>
        </authorList>
    </citation>
    <scope>NUCLEOTIDE SEQUENCE [LARGE SCALE GENOMIC DNA]</scope>
    <source>
        <strain evidence="2 3">SM151B</strain>
    </source>
</reference>